<dbReference type="RefSeq" id="WP_046996153.1">
    <property type="nucleotide sequence ID" value="NZ_JAIQ01000044.1"/>
</dbReference>
<feature type="transmembrane region" description="Helical" evidence="1">
    <location>
        <begin position="76"/>
        <end position="93"/>
    </location>
</feature>
<sequence length="170" mass="18925">MNTYLKKFKGQNQQLVPKSTVSEIIFAFIGSFIAIGIIGYCTKTYDNLLIMGSFGASCVLLFGFPKSPFSQPRNVILGHFISSLTGLFFLHIVGNDYISMALALATAISLMIATRTVHPPAGSNPIIIFLLVASWDYLIFPTLIGSIILVIVSLFYNNLHKNRSYPEYWY</sequence>
<proteinExistence type="predicted"/>
<feature type="transmembrane region" description="Helical" evidence="1">
    <location>
        <begin position="137"/>
        <end position="156"/>
    </location>
</feature>
<feature type="transmembrane region" description="Helical" evidence="1">
    <location>
        <begin position="100"/>
        <end position="117"/>
    </location>
</feature>
<dbReference type="AlphaFoldDB" id="A0A0G9KCM1"/>
<dbReference type="PANTHER" id="PTHR33741:SF5">
    <property type="entry name" value="TRANSMEMBRANE PROTEIN DDB_G0269096-RELATED"/>
    <property type="match status" value="1"/>
</dbReference>
<dbReference type="InterPro" id="IPR058581">
    <property type="entry name" value="TM_HPP"/>
</dbReference>
<keyword evidence="1" id="KW-1133">Transmembrane helix</keyword>
<reference evidence="3 4" key="1">
    <citation type="submission" date="2014-01" db="EMBL/GenBank/DDBJ databases">
        <title>Development of a Comparative Genomic Fingerprinting Assay for High Resolution Genotyping of Arcobacter butzleri.</title>
        <authorList>
            <person name="Webb A.L."/>
            <person name="Inglis G.D."/>
            <person name="Kruczkiewicz P."/>
            <person name="Selinger L.B."/>
            <person name="Taboada E.N."/>
        </authorList>
    </citation>
    <scope>NUCLEOTIDE SEQUENCE [LARGE SCALE GENOMIC DNA]</scope>
    <source>
        <strain evidence="3 4">L348</strain>
    </source>
</reference>
<feature type="transmembrane region" description="Helical" evidence="1">
    <location>
        <begin position="48"/>
        <end position="64"/>
    </location>
</feature>
<dbReference type="InterPro" id="IPR007065">
    <property type="entry name" value="HPP"/>
</dbReference>
<keyword evidence="1" id="KW-0812">Transmembrane</keyword>
<dbReference type="EMBL" id="JAIQ01000044">
    <property type="protein sequence ID" value="KLE01978.1"/>
    <property type="molecule type" value="Genomic_DNA"/>
</dbReference>
<evidence type="ECO:0000313" key="3">
    <source>
        <dbReference type="EMBL" id="KLE01978.1"/>
    </source>
</evidence>
<name>A0A0G9KCM1_9BACT</name>
<evidence type="ECO:0000256" key="1">
    <source>
        <dbReference type="SAM" id="Phobius"/>
    </source>
</evidence>
<accession>A0A0G9KCM1</accession>
<evidence type="ECO:0000313" key="4">
    <source>
        <dbReference type="Proteomes" id="UP000035514"/>
    </source>
</evidence>
<keyword evidence="1" id="KW-0472">Membrane</keyword>
<dbReference type="Pfam" id="PF04982">
    <property type="entry name" value="TM_HPP"/>
    <property type="match status" value="1"/>
</dbReference>
<comment type="caution">
    <text evidence="3">The sequence shown here is derived from an EMBL/GenBank/DDBJ whole genome shotgun (WGS) entry which is preliminary data.</text>
</comment>
<gene>
    <name evidence="3" type="ORF">AA20_01740</name>
</gene>
<evidence type="ECO:0000259" key="2">
    <source>
        <dbReference type="Pfam" id="PF04982"/>
    </source>
</evidence>
<organism evidence="3 4">
    <name type="scientific">Aliarcobacter butzleri L348</name>
    <dbReference type="NCBI Taxonomy" id="1447256"/>
    <lineage>
        <taxon>Bacteria</taxon>
        <taxon>Pseudomonadati</taxon>
        <taxon>Campylobacterota</taxon>
        <taxon>Epsilonproteobacteria</taxon>
        <taxon>Campylobacterales</taxon>
        <taxon>Arcobacteraceae</taxon>
        <taxon>Aliarcobacter</taxon>
    </lineage>
</organism>
<feature type="domain" description="HPP transmembrane region" evidence="2">
    <location>
        <begin position="17"/>
        <end position="166"/>
    </location>
</feature>
<protein>
    <submittedName>
        <fullName evidence="3">Membrane protein</fullName>
    </submittedName>
</protein>
<dbReference type="PATRIC" id="fig|1447256.3.peg.335"/>
<feature type="transmembrane region" description="Helical" evidence="1">
    <location>
        <begin position="20"/>
        <end position="41"/>
    </location>
</feature>
<dbReference type="PANTHER" id="PTHR33741">
    <property type="entry name" value="TRANSMEMBRANE PROTEIN DDB_G0269096-RELATED"/>
    <property type="match status" value="1"/>
</dbReference>
<dbReference type="Proteomes" id="UP000035514">
    <property type="component" value="Unassembled WGS sequence"/>
</dbReference>